<accession>A0A9P6K973</accession>
<feature type="non-terminal residue" evidence="1">
    <location>
        <position position="1"/>
    </location>
</feature>
<organism evidence="1 2">
    <name type="scientific">Lunasporangiospora selenospora</name>
    <dbReference type="NCBI Taxonomy" id="979761"/>
    <lineage>
        <taxon>Eukaryota</taxon>
        <taxon>Fungi</taxon>
        <taxon>Fungi incertae sedis</taxon>
        <taxon>Mucoromycota</taxon>
        <taxon>Mortierellomycotina</taxon>
        <taxon>Mortierellomycetes</taxon>
        <taxon>Mortierellales</taxon>
        <taxon>Mortierellaceae</taxon>
        <taxon>Lunasporangiospora</taxon>
    </lineage>
</organism>
<dbReference type="SUPFAM" id="SSF48403">
    <property type="entry name" value="Ankyrin repeat"/>
    <property type="match status" value="1"/>
</dbReference>
<feature type="non-terminal residue" evidence="1">
    <location>
        <position position="55"/>
    </location>
</feature>
<reference evidence="1" key="1">
    <citation type="journal article" date="2020" name="Fungal Divers.">
        <title>Resolving the Mortierellaceae phylogeny through synthesis of multi-gene phylogenetics and phylogenomics.</title>
        <authorList>
            <person name="Vandepol N."/>
            <person name="Liber J."/>
            <person name="Desiro A."/>
            <person name="Na H."/>
            <person name="Kennedy M."/>
            <person name="Barry K."/>
            <person name="Grigoriev I.V."/>
            <person name="Miller A.N."/>
            <person name="O'Donnell K."/>
            <person name="Stajich J.E."/>
            <person name="Bonito G."/>
        </authorList>
    </citation>
    <scope>NUCLEOTIDE SEQUENCE</scope>
    <source>
        <strain evidence="1">KOD1015</strain>
    </source>
</reference>
<protein>
    <recommendedName>
        <fullName evidence="3">Ankyrin repeat protein</fullName>
    </recommendedName>
</protein>
<proteinExistence type="predicted"/>
<dbReference type="OrthoDB" id="341259at2759"/>
<sequence length="55" mass="6043">DTSNNNILMIAAENGHQAVFELYANTFPRSVHMCNKQGWSPLTAAARHGAVQMVE</sequence>
<dbReference type="Gene3D" id="1.25.40.20">
    <property type="entry name" value="Ankyrin repeat-containing domain"/>
    <property type="match status" value="1"/>
</dbReference>
<dbReference type="InterPro" id="IPR002110">
    <property type="entry name" value="Ankyrin_rpt"/>
</dbReference>
<evidence type="ECO:0008006" key="3">
    <source>
        <dbReference type="Google" id="ProtNLM"/>
    </source>
</evidence>
<dbReference type="Pfam" id="PF12796">
    <property type="entry name" value="Ank_2"/>
    <property type="match status" value="1"/>
</dbReference>
<dbReference type="Proteomes" id="UP000780801">
    <property type="component" value="Unassembled WGS sequence"/>
</dbReference>
<name>A0A9P6K973_9FUNG</name>
<dbReference type="InterPro" id="IPR036770">
    <property type="entry name" value="Ankyrin_rpt-contain_sf"/>
</dbReference>
<comment type="caution">
    <text evidence="1">The sequence shown here is derived from an EMBL/GenBank/DDBJ whole genome shotgun (WGS) entry which is preliminary data.</text>
</comment>
<dbReference type="EMBL" id="JAABOA010006637">
    <property type="protein sequence ID" value="KAF9556719.1"/>
    <property type="molecule type" value="Genomic_DNA"/>
</dbReference>
<evidence type="ECO:0000313" key="2">
    <source>
        <dbReference type="Proteomes" id="UP000780801"/>
    </source>
</evidence>
<keyword evidence="2" id="KW-1185">Reference proteome</keyword>
<gene>
    <name evidence="1" type="ORF">BGW38_009179</name>
</gene>
<dbReference type="AlphaFoldDB" id="A0A9P6K973"/>
<evidence type="ECO:0000313" key="1">
    <source>
        <dbReference type="EMBL" id="KAF9556719.1"/>
    </source>
</evidence>